<reference evidence="2" key="1">
    <citation type="submission" date="2020-05" db="EMBL/GenBank/DDBJ databases">
        <authorList>
            <person name="Chiriac C."/>
            <person name="Salcher M."/>
            <person name="Ghai R."/>
            <person name="Kavagutti S V."/>
        </authorList>
    </citation>
    <scope>NUCLEOTIDE SEQUENCE</scope>
</reference>
<accession>A0A6J7WMR0</accession>
<gene>
    <name evidence="1" type="ORF">UFOVP113_74</name>
    <name evidence="2" type="ORF">UFOVP225_61</name>
</gene>
<sequence length="99" mass="10744">MALSIQREGVEDFLRSLNGKMFSVVFTKRTTGETRKMLATTNFASKLKGGDPAYDAKSKGLLVVLDVVASKATPDRAIRSIPLDAVSEIHANGETYLVK</sequence>
<organism evidence="2">
    <name type="scientific">uncultured Caudovirales phage</name>
    <dbReference type="NCBI Taxonomy" id="2100421"/>
    <lineage>
        <taxon>Viruses</taxon>
        <taxon>Duplodnaviria</taxon>
        <taxon>Heunggongvirae</taxon>
        <taxon>Uroviricota</taxon>
        <taxon>Caudoviricetes</taxon>
        <taxon>Peduoviridae</taxon>
        <taxon>Maltschvirus</taxon>
        <taxon>Maltschvirus maltsch</taxon>
    </lineage>
</organism>
<dbReference type="EMBL" id="LR796231">
    <property type="protein sequence ID" value="CAB4128702.1"/>
    <property type="molecule type" value="Genomic_DNA"/>
</dbReference>
<evidence type="ECO:0000313" key="1">
    <source>
        <dbReference type="EMBL" id="CAB4128702.1"/>
    </source>
</evidence>
<dbReference type="EMBL" id="LR798275">
    <property type="protein sequence ID" value="CAB5219371.1"/>
    <property type="molecule type" value="Genomic_DNA"/>
</dbReference>
<name>A0A6J7WMR0_9CAUD</name>
<protein>
    <submittedName>
        <fullName evidence="2">Uncharacterized protein</fullName>
    </submittedName>
</protein>
<evidence type="ECO:0000313" key="2">
    <source>
        <dbReference type="EMBL" id="CAB5219371.1"/>
    </source>
</evidence>
<proteinExistence type="predicted"/>